<dbReference type="CDD" id="cd12148">
    <property type="entry name" value="fungal_TF_MHR"/>
    <property type="match status" value="1"/>
</dbReference>
<dbReference type="PROSITE" id="PS00463">
    <property type="entry name" value="ZN2_CY6_FUNGAL_1"/>
    <property type="match status" value="1"/>
</dbReference>
<dbReference type="InterPro" id="IPR036864">
    <property type="entry name" value="Zn2-C6_fun-type_DNA-bd_sf"/>
</dbReference>
<dbReference type="PANTHER" id="PTHR31668">
    <property type="entry name" value="GLUCOSE TRANSPORT TRANSCRIPTION REGULATOR RGT1-RELATED-RELATED"/>
    <property type="match status" value="1"/>
</dbReference>
<proteinExistence type="predicted"/>
<dbReference type="OrthoDB" id="4132249at2759"/>
<dbReference type="Gene3D" id="4.10.240.10">
    <property type="entry name" value="Zn(2)-C6 fungal-type DNA-binding domain"/>
    <property type="match status" value="1"/>
</dbReference>
<dbReference type="GO" id="GO:0000981">
    <property type="term" value="F:DNA-binding transcription factor activity, RNA polymerase II-specific"/>
    <property type="evidence" value="ECO:0007669"/>
    <property type="project" value="InterPro"/>
</dbReference>
<organism evidence="5 6">
    <name type="scientific">Aspergillus terreus</name>
    <dbReference type="NCBI Taxonomy" id="33178"/>
    <lineage>
        <taxon>Eukaryota</taxon>
        <taxon>Fungi</taxon>
        <taxon>Dikarya</taxon>
        <taxon>Ascomycota</taxon>
        <taxon>Pezizomycotina</taxon>
        <taxon>Eurotiomycetes</taxon>
        <taxon>Eurotiomycetidae</taxon>
        <taxon>Eurotiales</taxon>
        <taxon>Aspergillaceae</taxon>
        <taxon>Aspergillus</taxon>
        <taxon>Aspergillus subgen. Circumdati</taxon>
    </lineage>
</organism>
<dbReference type="VEuPathDB" id="FungiDB:ATEG_00722"/>
<comment type="caution">
    <text evidence="5">The sequence shown here is derived from an EMBL/GenBank/DDBJ whole genome shotgun (WGS) entry which is preliminary data.</text>
</comment>
<dbReference type="PANTHER" id="PTHR31668:SF20">
    <property type="entry name" value="ZN(II)2CYS6 TRANSCRIPTION FACTOR (EUROFUNG)"/>
    <property type="match status" value="1"/>
</dbReference>
<evidence type="ECO:0000313" key="5">
    <source>
        <dbReference type="EMBL" id="GFF11818.1"/>
    </source>
</evidence>
<dbReference type="SMART" id="SM00066">
    <property type="entry name" value="GAL4"/>
    <property type="match status" value="1"/>
</dbReference>
<sequence length="526" mass="59309">MPRETIKQACDACRRRKVKCTTQRPCEPCQSANLVCRTSAIRLKKGRQGSTANVLTELRQHSSEYAPSPSPSPPAVRQDRGLHGFRRTPGLLHTSLVQSCADYFFARMMGTVPILLPDTFQKHVRRMDDDACLYSYCMVAAFCAFVLTQTGYLSWHGEISPGLARALLDEAMAVRRHLDLFAGSTRQGIIISFLLYGCHIGFGNQRHAYYFLREATTLYTAGMLDQPGADGDEEHDPSFQGRLFWLLLISERAHAIRRHRPITLQITPDIPALDTAQTDDPFILGFGCLAELYRPFDQSFLSQWNGTQTAYSRDSLVQLEDHLQHAVPSDLDLPDVLMADLRVSQQWLRTMIWQLATGAGFLSSTPTHPCLDFRYPLQIARDLSLATWKLSRDSMETHGIGLIEKVFEVACTLTDVMACLSSTGLRSSGFEMGPQDYLKHLVTLVYSLPGGRRRFLPLLLTKLGQTLPSMLQPISRHLNLPGRSEDTMEEEEKDETVLTEYVRDFNWAEMSRIGAKTPEVDEAFRL</sequence>
<dbReference type="GO" id="GO:0009893">
    <property type="term" value="P:positive regulation of metabolic process"/>
    <property type="evidence" value="ECO:0007669"/>
    <property type="project" value="UniProtKB-ARBA"/>
</dbReference>
<name>A0A5M3YNZ3_ASPTE</name>
<dbReference type="Proteomes" id="UP000452235">
    <property type="component" value="Unassembled WGS sequence"/>
</dbReference>
<dbReference type="GO" id="GO:0003677">
    <property type="term" value="F:DNA binding"/>
    <property type="evidence" value="ECO:0007669"/>
    <property type="project" value="UniProtKB-KW"/>
</dbReference>
<keyword evidence="4" id="KW-0539">Nucleus</keyword>
<keyword evidence="6" id="KW-1185">Reference proteome</keyword>
<keyword evidence="2" id="KW-0238">DNA-binding</keyword>
<keyword evidence="1" id="KW-0805">Transcription regulation</keyword>
<dbReference type="GO" id="GO:0008270">
    <property type="term" value="F:zinc ion binding"/>
    <property type="evidence" value="ECO:0007669"/>
    <property type="project" value="InterPro"/>
</dbReference>
<protein>
    <submittedName>
        <fullName evidence="5">C6 finger domain protein</fullName>
    </submittedName>
</protein>
<evidence type="ECO:0000256" key="1">
    <source>
        <dbReference type="ARBA" id="ARBA00023015"/>
    </source>
</evidence>
<evidence type="ECO:0000256" key="2">
    <source>
        <dbReference type="ARBA" id="ARBA00023125"/>
    </source>
</evidence>
<dbReference type="CDD" id="cd00067">
    <property type="entry name" value="GAL4"/>
    <property type="match status" value="1"/>
</dbReference>
<dbReference type="VEuPathDB" id="FungiDB:ATEG_01027"/>
<dbReference type="InterPro" id="IPR050797">
    <property type="entry name" value="Carb_Metab_Trans_Reg"/>
</dbReference>
<dbReference type="PROSITE" id="PS50048">
    <property type="entry name" value="ZN2_CY6_FUNGAL_2"/>
    <property type="match status" value="1"/>
</dbReference>
<dbReference type="AlphaFoldDB" id="A0A5M3YNZ3"/>
<dbReference type="SUPFAM" id="SSF57701">
    <property type="entry name" value="Zn2/Cys6 DNA-binding domain"/>
    <property type="match status" value="1"/>
</dbReference>
<evidence type="ECO:0000256" key="4">
    <source>
        <dbReference type="ARBA" id="ARBA00023242"/>
    </source>
</evidence>
<dbReference type="Pfam" id="PF00172">
    <property type="entry name" value="Zn_clus"/>
    <property type="match status" value="1"/>
</dbReference>
<dbReference type="EMBL" id="BLJY01000001">
    <property type="protein sequence ID" value="GFF11818.1"/>
    <property type="molecule type" value="Genomic_DNA"/>
</dbReference>
<reference evidence="5 6" key="1">
    <citation type="submission" date="2020-01" db="EMBL/GenBank/DDBJ databases">
        <title>Aspergillus terreus IFO 6365 whole genome shotgun sequence.</title>
        <authorList>
            <person name="Kanamasa S."/>
            <person name="Takahashi H."/>
        </authorList>
    </citation>
    <scope>NUCLEOTIDE SEQUENCE [LARGE SCALE GENOMIC DNA]</scope>
    <source>
        <strain evidence="5 6">IFO 6365</strain>
    </source>
</reference>
<dbReference type="InterPro" id="IPR001138">
    <property type="entry name" value="Zn2Cys6_DnaBD"/>
</dbReference>
<evidence type="ECO:0000256" key="3">
    <source>
        <dbReference type="ARBA" id="ARBA00023163"/>
    </source>
</evidence>
<accession>A0A5M3YNZ3</accession>
<gene>
    <name evidence="5" type="ORF">ATEIFO6365_0001003800</name>
</gene>
<evidence type="ECO:0000313" key="6">
    <source>
        <dbReference type="Proteomes" id="UP000452235"/>
    </source>
</evidence>
<keyword evidence="3" id="KW-0804">Transcription</keyword>